<proteinExistence type="predicted"/>
<gene>
    <name evidence="1" type="ORF">TMSB3V08_LOCUS11895</name>
</gene>
<evidence type="ECO:0000313" key="1">
    <source>
        <dbReference type="EMBL" id="CAD7435248.1"/>
    </source>
</evidence>
<sequence>MEAIKVGRTEEEEVFYSSDLAIVWKQLMMHTVSVIGKPSRPAEDLDFTGVKFGVLPQYLAEEFKTATCPLCRELAYSALRLATLRKKLLAYGALRLAPLHKKLAYAVLSPAGL</sequence>
<accession>A0A7R9HWE3</accession>
<dbReference type="AlphaFoldDB" id="A0A7R9HWE3"/>
<organism evidence="1">
    <name type="scientific">Timema monikensis</name>
    <dbReference type="NCBI Taxonomy" id="170555"/>
    <lineage>
        <taxon>Eukaryota</taxon>
        <taxon>Metazoa</taxon>
        <taxon>Ecdysozoa</taxon>
        <taxon>Arthropoda</taxon>
        <taxon>Hexapoda</taxon>
        <taxon>Insecta</taxon>
        <taxon>Pterygota</taxon>
        <taxon>Neoptera</taxon>
        <taxon>Polyneoptera</taxon>
        <taxon>Phasmatodea</taxon>
        <taxon>Timematodea</taxon>
        <taxon>Timematoidea</taxon>
        <taxon>Timematidae</taxon>
        <taxon>Timema</taxon>
    </lineage>
</organism>
<reference evidence="1" key="1">
    <citation type="submission" date="2020-11" db="EMBL/GenBank/DDBJ databases">
        <authorList>
            <person name="Tran Van P."/>
        </authorList>
    </citation>
    <scope>NUCLEOTIDE SEQUENCE</scope>
</reference>
<dbReference type="EMBL" id="OB799408">
    <property type="protein sequence ID" value="CAD7435248.1"/>
    <property type="molecule type" value="Genomic_DNA"/>
</dbReference>
<name>A0A7R9HWE3_9NEOP</name>
<protein>
    <submittedName>
        <fullName evidence="1">Uncharacterized protein</fullName>
    </submittedName>
</protein>